<dbReference type="RefSeq" id="WP_326017076.1">
    <property type="nucleotide sequence ID" value="NZ_JAOZYC010000111.1"/>
</dbReference>
<dbReference type="EMBL" id="JAOZYC010000111">
    <property type="protein sequence ID" value="MEB8339165.1"/>
    <property type="molecule type" value="Genomic_DNA"/>
</dbReference>
<sequence length="661" mass="71207">MTEVVPGEGGDPHRVDPKKSACLLIGVNDYRHATMERLDSVERNLEQLKAVLLDPDIGGFETDRVEVLHNPVAARQVTAAIEAAGKLAAEDTLIVYYAGHGMRDGEDNRLFLTLPDTERGQPETCVDTKYVRKAISRSPAPRTVLILDCCYSAQWTRDGSMSGGESGGEVAARSVRDLKGLYLMASSPHNRASHAPDPEHCSVFTGALVEVLEQGDADAGESMRLKDVFERVRTRVEEWAARQEGSDASAPLSTDENGLGEYAFVRNAARRPAPAPPAAPSPPPNRGRALAIGIAVGLALGLTAGFGAPYVEHKLDKPAHHEARGACSPRAALLDHSDALDKDEVDNEPVAGLSGLAYAPDDPERVYAVADNDSTRIFPIELRSPGELAPRAQRARTLRTAEGASLGDWFDAEAIAVEKGGRTALVAGETGPSIRRFDLRTGRQKGDPLPLPKAFEIYPKGSATAGRTIESMTLSPGDRYLFVALETPLAADGDERGRNLLRIQRYERHADGRFEPDVQYAYRGDEGLGLADLVAVSETRLLALERQYVGGLGNAIHVKDLALADAQNVTDTKQLYGAPADVYVTSRALFDLARCPAGSPGEVNADGNTQSNPLLDNAEGMALGDTITTGHYKGRRHLLLVSDDNRNKEQTTRLYSFAVKL</sequence>
<evidence type="ECO:0000259" key="2">
    <source>
        <dbReference type="Pfam" id="PF13449"/>
    </source>
</evidence>
<dbReference type="InterPro" id="IPR029030">
    <property type="entry name" value="Caspase-like_dom_sf"/>
</dbReference>
<evidence type="ECO:0000259" key="1">
    <source>
        <dbReference type="Pfam" id="PF00656"/>
    </source>
</evidence>
<dbReference type="SUPFAM" id="SSF50956">
    <property type="entry name" value="Thermostable phytase (3-phytase)"/>
    <property type="match status" value="1"/>
</dbReference>
<dbReference type="PANTHER" id="PTHR22576:SF37">
    <property type="entry name" value="MUCOSA-ASSOCIATED LYMPHOID TISSUE LYMPHOMA TRANSLOCATION PROTEIN 1"/>
    <property type="match status" value="1"/>
</dbReference>
<accession>A0ABU6F720</accession>
<dbReference type="PANTHER" id="PTHR22576">
    <property type="entry name" value="MUCOSA ASSOCIATED LYMPHOID TISSUE LYMPHOMA TRANSLOCATION PROTEIN 1/PARACASPASE"/>
    <property type="match status" value="1"/>
</dbReference>
<dbReference type="Pfam" id="PF00656">
    <property type="entry name" value="Peptidase_C14"/>
    <property type="match status" value="1"/>
</dbReference>
<dbReference type="InterPro" id="IPR011600">
    <property type="entry name" value="Pept_C14_caspase"/>
</dbReference>
<comment type="caution">
    <text evidence="3">The sequence shown here is derived from an EMBL/GenBank/DDBJ whole genome shotgun (WGS) entry which is preliminary data.</text>
</comment>
<name>A0ABU6F720_9ACTN</name>
<feature type="domain" description="Peptidase C14 caspase" evidence="1">
    <location>
        <begin position="21"/>
        <end position="241"/>
    </location>
</feature>
<dbReference type="Pfam" id="PF13449">
    <property type="entry name" value="Phytase-like"/>
    <property type="match status" value="1"/>
</dbReference>
<dbReference type="NCBIfam" id="NF047832">
    <property type="entry name" value="caspase_w_EACC1"/>
    <property type="match status" value="1"/>
</dbReference>
<dbReference type="Gene3D" id="3.40.50.1460">
    <property type="match status" value="1"/>
</dbReference>
<evidence type="ECO:0000313" key="4">
    <source>
        <dbReference type="Proteomes" id="UP001354931"/>
    </source>
</evidence>
<gene>
    <name evidence="3" type="ORF">OKJ99_16855</name>
</gene>
<evidence type="ECO:0000313" key="3">
    <source>
        <dbReference type="EMBL" id="MEB8339165.1"/>
    </source>
</evidence>
<reference evidence="3 4" key="1">
    <citation type="submission" date="2022-10" db="EMBL/GenBank/DDBJ databases">
        <authorList>
            <person name="Xie J."/>
            <person name="Shen N."/>
        </authorList>
    </citation>
    <scope>NUCLEOTIDE SEQUENCE [LARGE SCALE GENOMIC DNA]</scope>
    <source>
        <strain evidence="3 4">YIM65594</strain>
    </source>
</reference>
<dbReference type="SUPFAM" id="SSF52129">
    <property type="entry name" value="Caspase-like"/>
    <property type="match status" value="1"/>
</dbReference>
<feature type="domain" description="Phytase-like" evidence="2">
    <location>
        <begin position="349"/>
        <end position="645"/>
    </location>
</feature>
<dbReference type="InterPro" id="IPR027372">
    <property type="entry name" value="Phytase-like_dom"/>
</dbReference>
<proteinExistence type="predicted"/>
<keyword evidence="4" id="KW-1185">Reference proteome</keyword>
<dbReference type="Proteomes" id="UP001354931">
    <property type="component" value="Unassembled WGS sequence"/>
</dbReference>
<dbReference type="InterPro" id="IPR052039">
    <property type="entry name" value="Caspase-related_regulators"/>
</dbReference>
<protein>
    <submittedName>
        <fullName evidence="3">Esterase-like activity of phytase family protein</fullName>
    </submittedName>
</protein>
<organism evidence="3 4">
    <name type="scientific">Streptomyces endophyticus</name>
    <dbReference type="NCBI Taxonomy" id="714166"/>
    <lineage>
        <taxon>Bacteria</taxon>
        <taxon>Bacillati</taxon>
        <taxon>Actinomycetota</taxon>
        <taxon>Actinomycetes</taxon>
        <taxon>Kitasatosporales</taxon>
        <taxon>Streptomycetaceae</taxon>
        <taxon>Streptomyces</taxon>
    </lineage>
</organism>